<evidence type="ECO:0000256" key="4">
    <source>
        <dbReference type="SAM" id="MobiDB-lite"/>
    </source>
</evidence>
<feature type="domain" description="ParB-like N-terminal" evidence="5">
    <location>
        <begin position="57"/>
        <end position="155"/>
    </location>
</feature>
<dbReference type="Gene3D" id="3.90.1530.30">
    <property type="match status" value="1"/>
</dbReference>
<dbReference type="PANTHER" id="PTHR33375">
    <property type="entry name" value="CHROMOSOME-PARTITIONING PROTEIN PARB-RELATED"/>
    <property type="match status" value="1"/>
</dbReference>
<dbReference type="Gene3D" id="1.10.10.2830">
    <property type="match status" value="1"/>
</dbReference>
<feature type="region of interest" description="Disordered" evidence="4">
    <location>
        <begin position="1"/>
        <end position="49"/>
    </location>
</feature>
<dbReference type="SUPFAM" id="SSF109709">
    <property type="entry name" value="KorB DNA-binding domain-like"/>
    <property type="match status" value="1"/>
</dbReference>
<reference evidence="7" key="1">
    <citation type="submission" date="2017-09" db="EMBL/GenBank/DDBJ databases">
        <title>Depth-based differentiation of microbial function through sediment-hosted aquifers and enrichment of novel symbionts in the deep terrestrial subsurface.</title>
        <authorList>
            <person name="Probst A.J."/>
            <person name="Ladd B."/>
            <person name="Jarett J.K."/>
            <person name="Geller-Mcgrath D.E."/>
            <person name="Sieber C.M.K."/>
            <person name="Emerson J.B."/>
            <person name="Anantharaman K."/>
            <person name="Thomas B.C."/>
            <person name="Malmstrom R."/>
            <person name="Stieglmeier M."/>
            <person name="Klingl A."/>
            <person name="Woyke T."/>
            <person name="Ryan C.M."/>
            <person name="Banfield J.F."/>
        </authorList>
    </citation>
    <scope>NUCLEOTIDE SEQUENCE [LARGE SCALE GENOMIC DNA]</scope>
</reference>
<dbReference type="InterPro" id="IPR036086">
    <property type="entry name" value="ParB/Sulfiredoxin_sf"/>
</dbReference>
<dbReference type="CDD" id="cd16393">
    <property type="entry name" value="SPO0J_N"/>
    <property type="match status" value="1"/>
</dbReference>
<dbReference type="Pfam" id="PF23552">
    <property type="entry name" value="ParB_C"/>
    <property type="match status" value="1"/>
</dbReference>
<dbReference type="Proteomes" id="UP000230553">
    <property type="component" value="Unassembled WGS sequence"/>
</dbReference>
<evidence type="ECO:0000256" key="2">
    <source>
        <dbReference type="ARBA" id="ARBA00022829"/>
    </source>
</evidence>
<dbReference type="InterPro" id="IPR041468">
    <property type="entry name" value="HTH_ParB/Spo0J"/>
</dbReference>
<evidence type="ECO:0000313" key="7">
    <source>
        <dbReference type="Proteomes" id="UP000230553"/>
    </source>
</evidence>
<accession>A0A2M7TGD7</accession>
<dbReference type="EMBL" id="PFNM01000038">
    <property type="protein sequence ID" value="PIZ44708.1"/>
    <property type="molecule type" value="Genomic_DNA"/>
</dbReference>
<evidence type="ECO:0000256" key="3">
    <source>
        <dbReference type="ARBA" id="ARBA00023125"/>
    </source>
</evidence>
<dbReference type="GO" id="GO:0007059">
    <property type="term" value="P:chromosome segregation"/>
    <property type="evidence" value="ECO:0007669"/>
    <property type="project" value="UniProtKB-KW"/>
</dbReference>
<dbReference type="GO" id="GO:0005694">
    <property type="term" value="C:chromosome"/>
    <property type="evidence" value="ECO:0007669"/>
    <property type="project" value="TreeGrafter"/>
</dbReference>
<dbReference type="FunFam" id="3.90.1530.30:FF:000001">
    <property type="entry name" value="Chromosome partitioning protein ParB"/>
    <property type="match status" value="1"/>
</dbReference>
<keyword evidence="2" id="KW-0159">Chromosome partition</keyword>
<dbReference type="NCBIfam" id="TIGR00180">
    <property type="entry name" value="parB_part"/>
    <property type="match status" value="1"/>
</dbReference>
<protein>
    <recommendedName>
        <fullName evidence="5">ParB-like N-terminal domain-containing protein</fullName>
    </recommendedName>
</protein>
<comment type="similarity">
    <text evidence="1">Belongs to the ParB family.</text>
</comment>
<name>A0A2M7TGD7_9BACT</name>
<dbReference type="Pfam" id="PF17762">
    <property type="entry name" value="HTH_ParB"/>
    <property type="match status" value="1"/>
</dbReference>
<comment type="caution">
    <text evidence="6">The sequence shown here is derived from an EMBL/GenBank/DDBJ whole genome shotgun (WGS) entry which is preliminary data.</text>
</comment>
<evidence type="ECO:0000256" key="1">
    <source>
        <dbReference type="ARBA" id="ARBA00006295"/>
    </source>
</evidence>
<dbReference type="FunFam" id="1.10.10.2830:FF:000001">
    <property type="entry name" value="Chromosome partitioning protein ParB"/>
    <property type="match status" value="1"/>
</dbReference>
<dbReference type="PANTHER" id="PTHR33375:SF1">
    <property type="entry name" value="CHROMOSOME-PARTITIONING PROTEIN PARB-RELATED"/>
    <property type="match status" value="1"/>
</dbReference>
<proteinExistence type="inferred from homology"/>
<keyword evidence="3" id="KW-0238">DNA-binding</keyword>
<dbReference type="Pfam" id="PF02195">
    <property type="entry name" value="ParB_N"/>
    <property type="match status" value="1"/>
</dbReference>
<sequence length="319" mass="36011">MLGKGLESLIPKKDVSDRQTNDQKDEPEENFYSPKPAQASGHGGAVKKTSSHQDAIFHIEVEKIKSNPLQPRKEFDQESLKELAVSIREFGVLQPIVVSKTEIEKEFGADVEYQLIAGERRLMAVKMLGWERVPAIIRRVETKANQLELAIVENLQRQNLNSVETARAYAKLQDEFGLTQREVAARIGKSRETIANALRLLSLPTEIQDAIAKNQINESQARLLMTVEDQSQQQKLFKELVEKNLSVRELKQRISGGLQASSFKLQNNDPEILGFQEKLTELLGAKVRIENGQKEGKIIISFYSPEEIQGIIQKIQTDL</sequence>
<feature type="compositionally biased region" description="Basic and acidic residues" evidence="4">
    <location>
        <begin position="10"/>
        <end position="24"/>
    </location>
</feature>
<dbReference type="SUPFAM" id="SSF110849">
    <property type="entry name" value="ParB/Sulfiredoxin"/>
    <property type="match status" value="1"/>
</dbReference>
<evidence type="ECO:0000313" key="6">
    <source>
        <dbReference type="EMBL" id="PIZ44708.1"/>
    </source>
</evidence>
<dbReference type="InterPro" id="IPR057240">
    <property type="entry name" value="ParB_dimer_C"/>
</dbReference>
<dbReference type="InterPro" id="IPR004437">
    <property type="entry name" value="ParB/RepB/Spo0J"/>
</dbReference>
<dbReference type="InterPro" id="IPR050336">
    <property type="entry name" value="Chromosome_partition/occlusion"/>
</dbReference>
<evidence type="ECO:0000259" key="5">
    <source>
        <dbReference type="SMART" id="SM00470"/>
    </source>
</evidence>
<dbReference type="GO" id="GO:0003677">
    <property type="term" value="F:DNA binding"/>
    <property type="evidence" value="ECO:0007669"/>
    <property type="project" value="UniProtKB-KW"/>
</dbReference>
<gene>
    <name evidence="6" type="ORF">COY31_02015</name>
</gene>
<organism evidence="6 7">
    <name type="scientific">Candidatus Wolfebacteria bacterium CG_4_10_14_0_2_um_filter_39_18</name>
    <dbReference type="NCBI Taxonomy" id="1975061"/>
    <lineage>
        <taxon>Bacteria</taxon>
        <taxon>Candidatus Wolfeibacteriota</taxon>
    </lineage>
</organism>
<dbReference type="AlphaFoldDB" id="A0A2M7TGD7"/>
<dbReference type="InterPro" id="IPR003115">
    <property type="entry name" value="ParB_N"/>
</dbReference>
<dbReference type="SMART" id="SM00470">
    <property type="entry name" value="ParB"/>
    <property type="match status" value="1"/>
</dbReference>